<feature type="compositionally biased region" description="Low complexity" evidence="1">
    <location>
        <begin position="23"/>
        <end position="33"/>
    </location>
</feature>
<evidence type="ECO:0000256" key="1">
    <source>
        <dbReference type="SAM" id="MobiDB-lite"/>
    </source>
</evidence>
<feature type="region of interest" description="Disordered" evidence="1">
    <location>
        <begin position="105"/>
        <end position="170"/>
    </location>
</feature>
<feature type="compositionally biased region" description="Polar residues" evidence="1">
    <location>
        <begin position="127"/>
        <end position="141"/>
    </location>
</feature>
<feature type="non-terminal residue" evidence="2">
    <location>
        <position position="286"/>
    </location>
</feature>
<protein>
    <submittedName>
        <fullName evidence="2">14360_t:CDS:1</fullName>
    </submittedName>
</protein>
<name>A0ABM8W5A9_GIGMA</name>
<proteinExistence type="predicted"/>
<gene>
    <name evidence="2" type="ORF">GMARGA_LOCUS3527</name>
</gene>
<feature type="compositionally biased region" description="Low complexity" evidence="1">
    <location>
        <begin position="153"/>
        <end position="167"/>
    </location>
</feature>
<dbReference type="EMBL" id="CAJVQB010001278">
    <property type="protein sequence ID" value="CAG8528990.1"/>
    <property type="molecule type" value="Genomic_DNA"/>
</dbReference>
<accession>A0ABM8W5A9</accession>
<sequence length="286" mass="32590">MQSSSTINEDYRHESLVDYSTGSNNNSKNSDNNTMQSSSIINKDYRHESFANYGTGSNNNGKNSNNYSNNNNYNSIVSSSVQQKKRTLPLPSSSQVLSSFSVFRKAEKEESVQEETEQVDTYIPKEQSLTNISSTANVSRRTNSDDTSKQIEINSDNISNNTSNPDSKSLEDKTVDEFMISTYKEKVSKEIIQRIRKKKLQEQELSSISVEGLYSKKPEETKVSHNYIVAQDFIQEVSSGFTDKEIIEVIDEVELAYLFLKLNRQKEISCHYSYGKRFEMGVQELM</sequence>
<dbReference type="Proteomes" id="UP000789901">
    <property type="component" value="Unassembled WGS sequence"/>
</dbReference>
<reference evidence="2 3" key="1">
    <citation type="submission" date="2021-06" db="EMBL/GenBank/DDBJ databases">
        <authorList>
            <person name="Kallberg Y."/>
            <person name="Tangrot J."/>
            <person name="Rosling A."/>
        </authorList>
    </citation>
    <scope>NUCLEOTIDE SEQUENCE [LARGE SCALE GENOMIC DNA]</scope>
    <source>
        <strain evidence="2 3">120-4 pot B 10/14</strain>
    </source>
</reference>
<feature type="compositionally biased region" description="Low complexity" evidence="1">
    <location>
        <begin position="52"/>
        <end position="80"/>
    </location>
</feature>
<evidence type="ECO:0000313" key="3">
    <source>
        <dbReference type="Proteomes" id="UP000789901"/>
    </source>
</evidence>
<feature type="region of interest" description="Disordered" evidence="1">
    <location>
        <begin position="1"/>
        <end position="92"/>
    </location>
</feature>
<comment type="caution">
    <text evidence="2">The sequence shown here is derived from an EMBL/GenBank/DDBJ whole genome shotgun (WGS) entry which is preliminary data.</text>
</comment>
<keyword evidence="3" id="KW-1185">Reference proteome</keyword>
<evidence type="ECO:0000313" key="2">
    <source>
        <dbReference type="EMBL" id="CAG8528990.1"/>
    </source>
</evidence>
<organism evidence="2 3">
    <name type="scientific">Gigaspora margarita</name>
    <dbReference type="NCBI Taxonomy" id="4874"/>
    <lineage>
        <taxon>Eukaryota</taxon>
        <taxon>Fungi</taxon>
        <taxon>Fungi incertae sedis</taxon>
        <taxon>Mucoromycota</taxon>
        <taxon>Glomeromycotina</taxon>
        <taxon>Glomeromycetes</taxon>
        <taxon>Diversisporales</taxon>
        <taxon>Gigasporaceae</taxon>
        <taxon>Gigaspora</taxon>
    </lineage>
</organism>